<dbReference type="Proteomes" id="UP000031675">
    <property type="component" value="Unassembled WGS sequence"/>
</dbReference>
<dbReference type="EMBL" id="JROO01000032">
    <property type="protein sequence ID" value="KIH97833.1"/>
    <property type="molecule type" value="Genomic_DNA"/>
</dbReference>
<dbReference type="AlphaFoldDB" id="A0A0C2G3D7"/>
<keyword evidence="3" id="KW-1185">Reference proteome</keyword>
<evidence type="ECO:0000313" key="3">
    <source>
        <dbReference type="Proteomes" id="UP000031675"/>
    </source>
</evidence>
<sequence length="61" mass="6520">MHPWLEAHEARKKPPPEDDLAELRTLTRALLARRPDLGTTIGAPPAAPPAPVGHGDLLEVG</sequence>
<protein>
    <submittedName>
        <fullName evidence="2">Uncharacterized protein</fullName>
    </submittedName>
</protein>
<evidence type="ECO:0000313" key="2">
    <source>
        <dbReference type="EMBL" id="KIH97833.1"/>
    </source>
</evidence>
<accession>A0A0C2G3D7</accession>
<gene>
    <name evidence="2" type="ORF">LP52_17510</name>
</gene>
<reference evidence="3" key="1">
    <citation type="journal article" date="2015" name="Chem. Biol.">
        <title>Structure, bioactivity, and resistance mechanism of streptomonomicin, an unusual lasso Peptide from an understudied halophilic actinomycete.</title>
        <authorList>
            <person name="Metelev M."/>
            <person name="Tietz J.I."/>
            <person name="Melby J.O."/>
            <person name="Blair P.M."/>
            <person name="Zhu L."/>
            <person name="Livnat I."/>
            <person name="Severinov K."/>
            <person name="Mitchell D.A."/>
        </authorList>
    </citation>
    <scope>NUCLEOTIDE SEQUENCE [LARGE SCALE GENOMIC DNA]</scope>
    <source>
        <strain evidence="3">YIM 90003</strain>
    </source>
</reference>
<dbReference type="STRING" id="183763.LP52_17510"/>
<name>A0A0C2G3D7_9ACTN</name>
<organism evidence="2 3">
    <name type="scientific">Streptomonospora alba</name>
    <dbReference type="NCBI Taxonomy" id="183763"/>
    <lineage>
        <taxon>Bacteria</taxon>
        <taxon>Bacillati</taxon>
        <taxon>Actinomycetota</taxon>
        <taxon>Actinomycetes</taxon>
        <taxon>Streptosporangiales</taxon>
        <taxon>Nocardiopsidaceae</taxon>
        <taxon>Streptomonospora</taxon>
    </lineage>
</organism>
<evidence type="ECO:0000256" key="1">
    <source>
        <dbReference type="SAM" id="MobiDB-lite"/>
    </source>
</evidence>
<proteinExistence type="predicted"/>
<comment type="caution">
    <text evidence="2">The sequence shown here is derived from an EMBL/GenBank/DDBJ whole genome shotgun (WGS) entry which is preliminary data.</text>
</comment>
<dbReference type="RefSeq" id="WP_040275029.1">
    <property type="nucleotide sequence ID" value="NZ_JROO01000032.1"/>
</dbReference>
<feature type="region of interest" description="Disordered" evidence="1">
    <location>
        <begin position="37"/>
        <end position="61"/>
    </location>
</feature>